<name>A0A915HY97_ROMCU</name>
<reference evidence="2" key="1">
    <citation type="submission" date="2022-11" db="UniProtKB">
        <authorList>
            <consortium name="WormBaseParasite"/>
        </authorList>
    </citation>
    <scope>IDENTIFICATION</scope>
</reference>
<keyword evidence="1" id="KW-1185">Reference proteome</keyword>
<dbReference type="WBParaSite" id="nRc.2.0.1.t06810-RA">
    <property type="protein sequence ID" value="nRc.2.0.1.t06810-RA"/>
    <property type="gene ID" value="nRc.2.0.1.g06810"/>
</dbReference>
<organism evidence="1 2">
    <name type="scientific">Romanomermis culicivorax</name>
    <name type="common">Nematode worm</name>
    <dbReference type="NCBI Taxonomy" id="13658"/>
    <lineage>
        <taxon>Eukaryota</taxon>
        <taxon>Metazoa</taxon>
        <taxon>Ecdysozoa</taxon>
        <taxon>Nematoda</taxon>
        <taxon>Enoplea</taxon>
        <taxon>Dorylaimia</taxon>
        <taxon>Mermithida</taxon>
        <taxon>Mermithoidea</taxon>
        <taxon>Mermithidae</taxon>
        <taxon>Romanomermis</taxon>
    </lineage>
</organism>
<dbReference type="Proteomes" id="UP000887565">
    <property type="component" value="Unplaced"/>
</dbReference>
<accession>A0A915HY97</accession>
<evidence type="ECO:0000313" key="2">
    <source>
        <dbReference type="WBParaSite" id="nRc.2.0.1.t06810-RA"/>
    </source>
</evidence>
<proteinExistence type="predicted"/>
<evidence type="ECO:0000313" key="1">
    <source>
        <dbReference type="Proteomes" id="UP000887565"/>
    </source>
</evidence>
<sequence>MPLAALLASPCSAEEYASVNDLLLRHTQPMNPDTRAAFYECMWYPSDGNPKWRLTNWMNRIPECEPSFASEPRTYVCNRFALRLIVFDKEFHME</sequence>
<protein>
    <submittedName>
        <fullName evidence="2">Uncharacterized protein</fullName>
    </submittedName>
</protein>
<dbReference type="AlphaFoldDB" id="A0A915HY97"/>